<keyword evidence="1" id="KW-0472">Membrane</keyword>
<organism evidence="2">
    <name type="scientific">marine metagenome</name>
    <dbReference type="NCBI Taxonomy" id="408172"/>
    <lineage>
        <taxon>unclassified sequences</taxon>
        <taxon>metagenomes</taxon>
        <taxon>ecological metagenomes</taxon>
    </lineage>
</organism>
<dbReference type="Gene3D" id="1.10.1760.20">
    <property type="match status" value="1"/>
</dbReference>
<evidence type="ECO:0000313" key="2">
    <source>
        <dbReference type="EMBL" id="SVD37534.1"/>
    </source>
</evidence>
<name>A0A382UTG7_9ZZZZ</name>
<feature type="transmembrane region" description="Helical" evidence="1">
    <location>
        <begin position="106"/>
        <end position="127"/>
    </location>
</feature>
<evidence type="ECO:0008006" key="3">
    <source>
        <dbReference type="Google" id="ProtNLM"/>
    </source>
</evidence>
<feature type="transmembrane region" description="Helical" evidence="1">
    <location>
        <begin position="139"/>
        <end position="161"/>
    </location>
</feature>
<proteinExistence type="predicted"/>
<dbReference type="EMBL" id="UINC01146671">
    <property type="protein sequence ID" value="SVD37534.1"/>
    <property type="molecule type" value="Genomic_DNA"/>
</dbReference>
<protein>
    <recommendedName>
        <fullName evidence="3">ECF transporter S component</fullName>
    </recommendedName>
</protein>
<feature type="transmembrane region" description="Helical" evidence="1">
    <location>
        <begin position="12"/>
        <end position="30"/>
    </location>
</feature>
<gene>
    <name evidence="2" type="ORF">METZ01_LOCUS390388</name>
</gene>
<feature type="transmembrane region" description="Helical" evidence="1">
    <location>
        <begin position="71"/>
        <end position="94"/>
    </location>
</feature>
<keyword evidence="1" id="KW-1133">Transmembrane helix</keyword>
<sequence length="216" mass="23135">MFDAHAIAISPVAMLALNASLLAFIGWALWRAEQRLTPASEWLLLALMGVFAVSGRVLLDPIPNVQPVTVIVILTGVHFGASRSIALAASIALVSNMILGHGLWTFYQALGWSAAGIFGAMISSRIYSEGSLNITRLAMASALAAFAFDWIVSISVLHTLSPELLPVYIISGIPFDLLHAAGNVAFVAWLAMPITDLMTRHSQTPSRTALRELASR</sequence>
<reference evidence="2" key="1">
    <citation type="submission" date="2018-05" db="EMBL/GenBank/DDBJ databases">
        <authorList>
            <person name="Lanie J.A."/>
            <person name="Ng W.-L."/>
            <person name="Kazmierczak K.M."/>
            <person name="Andrzejewski T.M."/>
            <person name="Davidsen T.M."/>
            <person name="Wayne K.J."/>
            <person name="Tettelin H."/>
            <person name="Glass J.I."/>
            <person name="Rusch D."/>
            <person name="Podicherti R."/>
            <person name="Tsui H.-C.T."/>
            <person name="Winkler M.E."/>
        </authorList>
    </citation>
    <scope>NUCLEOTIDE SEQUENCE</scope>
</reference>
<dbReference type="AlphaFoldDB" id="A0A382UTG7"/>
<keyword evidence="1" id="KW-0812">Transmembrane</keyword>
<feature type="transmembrane region" description="Helical" evidence="1">
    <location>
        <begin position="42"/>
        <end position="59"/>
    </location>
</feature>
<accession>A0A382UTG7</accession>
<feature type="transmembrane region" description="Helical" evidence="1">
    <location>
        <begin position="167"/>
        <end position="191"/>
    </location>
</feature>
<evidence type="ECO:0000256" key="1">
    <source>
        <dbReference type="SAM" id="Phobius"/>
    </source>
</evidence>